<accession>A0A074YXM9</accession>
<sequence>MSETTEVCESIADARTTAWSWPEEAPHVSGNPTQPKSIKICTTPGTNSNPMLLREKRSTHFQSTFIQLSPTRITLNVSQSQADRGLKILIQTMGQAFSSSIDLVHKETDLPRHKNITAINRLYKKQNNARNRCLGCAKAECTFNPNVQTFEAATNFTGYLRTTEVQFRNAQAKLEIGSSKPKFPTLFTNYFSNN</sequence>
<gene>
    <name evidence="1" type="ORF">T265_15542</name>
</gene>
<proteinExistence type="predicted"/>
<dbReference type="AlphaFoldDB" id="A0A074YXM9"/>
<dbReference type="Proteomes" id="UP000054324">
    <property type="component" value="Unassembled WGS sequence"/>
</dbReference>
<dbReference type="CTD" id="20329707"/>
<reference evidence="1 2" key="1">
    <citation type="submission" date="2013-11" db="EMBL/GenBank/DDBJ databases">
        <title>Opisthorchis viverrini - life in the bile duct.</title>
        <authorList>
            <person name="Young N.D."/>
            <person name="Nagarajan N."/>
            <person name="Lin S.J."/>
            <person name="Korhonen P.K."/>
            <person name="Jex A.R."/>
            <person name="Hall R.S."/>
            <person name="Safavi-Hemami H."/>
            <person name="Kaewkong W."/>
            <person name="Bertrand D."/>
            <person name="Gao S."/>
            <person name="Seet Q."/>
            <person name="Wongkham S."/>
            <person name="Teh B.T."/>
            <person name="Wongkham C."/>
            <person name="Intapan P.M."/>
            <person name="Maleewong W."/>
            <person name="Yang X."/>
            <person name="Hu M."/>
            <person name="Wang Z."/>
            <person name="Hofmann A."/>
            <person name="Sternberg P.W."/>
            <person name="Tan P."/>
            <person name="Wang J."/>
            <person name="Gasser R.B."/>
        </authorList>
    </citation>
    <scope>NUCLEOTIDE SEQUENCE [LARGE SCALE GENOMIC DNA]</scope>
</reference>
<evidence type="ECO:0000313" key="1">
    <source>
        <dbReference type="EMBL" id="KER19423.1"/>
    </source>
</evidence>
<feature type="non-terminal residue" evidence="1">
    <location>
        <position position="194"/>
    </location>
</feature>
<name>A0A074YXM9_OPIVI</name>
<dbReference type="EMBL" id="KL597213">
    <property type="protein sequence ID" value="KER19423.1"/>
    <property type="molecule type" value="Genomic_DNA"/>
</dbReference>
<keyword evidence="2" id="KW-1185">Reference proteome</keyword>
<dbReference type="GeneID" id="20329707"/>
<dbReference type="RefSeq" id="XP_009176828.1">
    <property type="nucleotide sequence ID" value="XM_009178564.1"/>
</dbReference>
<organism evidence="1 2">
    <name type="scientific">Opisthorchis viverrini</name>
    <name type="common">Southeast Asian liver fluke</name>
    <dbReference type="NCBI Taxonomy" id="6198"/>
    <lineage>
        <taxon>Eukaryota</taxon>
        <taxon>Metazoa</taxon>
        <taxon>Spiralia</taxon>
        <taxon>Lophotrochozoa</taxon>
        <taxon>Platyhelminthes</taxon>
        <taxon>Trematoda</taxon>
        <taxon>Digenea</taxon>
        <taxon>Opisthorchiida</taxon>
        <taxon>Opisthorchiata</taxon>
        <taxon>Opisthorchiidae</taxon>
        <taxon>Opisthorchis</taxon>
    </lineage>
</organism>
<evidence type="ECO:0000313" key="2">
    <source>
        <dbReference type="Proteomes" id="UP000054324"/>
    </source>
</evidence>
<dbReference type="KEGG" id="ovi:T265_15542"/>
<protein>
    <submittedName>
        <fullName evidence="1">Uncharacterized protein</fullName>
    </submittedName>
</protein>